<dbReference type="Proteomes" id="UP000696573">
    <property type="component" value="Unassembled WGS sequence"/>
</dbReference>
<keyword evidence="3" id="KW-1185">Reference proteome</keyword>
<keyword evidence="1" id="KW-0732">Signal</keyword>
<sequence length="179" mass="19487">MGSLKSLFTLGALDVAAVTAAPEPKPKSPSCPVAGLPPYHPFVIEEGWDPVKIDAALRKDVNATLEAGYNAGPEWPQEDFAKYLKGTKWDVTGIGFGMRASTIVEVVTLFEGMLQVHGETNIGYTGELFLFRQKTPNVPTVFNRGPDSLLWSVQRRFPLSSDCKGKPGKLIGYNELCDS</sequence>
<accession>A0A9N9VEQ9</accession>
<reference evidence="2" key="1">
    <citation type="submission" date="2021-10" db="EMBL/GenBank/DDBJ databases">
        <authorList>
            <person name="Piombo E."/>
        </authorList>
    </citation>
    <scope>NUCLEOTIDE SEQUENCE</scope>
</reference>
<comment type="caution">
    <text evidence="2">The sequence shown here is derived from an EMBL/GenBank/DDBJ whole genome shotgun (WGS) entry which is preliminary data.</text>
</comment>
<evidence type="ECO:0000256" key="1">
    <source>
        <dbReference type="SAM" id="SignalP"/>
    </source>
</evidence>
<evidence type="ECO:0000313" key="3">
    <source>
        <dbReference type="Proteomes" id="UP000696573"/>
    </source>
</evidence>
<protein>
    <submittedName>
        <fullName evidence="2">Uncharacterized protein</fullName>
    </submittedName>
</protein>
<name>A0A9N9VEQ9_9HYPO</name>
<proteinExistence type="predicted"/>
<feature type="chain" id="PRO_5040276342" evidence="1">
    <location>
        <begin position="21"/>
        <end position="179"/>
    </location>
</feature>
<evidence type="ECO:0000313" key="2">
    <source>
        <dbReference type="EMBL" id="CAH0024812.1"/>
    </source>
</evidence>
<organism evidence="2 3">
    <name type="scientific">Clonostachys rhizophaga</name>
    <dbReference type="NCBI Taxonomy" id="160324"/>
    <lineage>
        <taxon>Eukaryota</taxon>
        <taxon>Fungi</taxon>
        <taxon>Dikarya</taxon>
        <taxon>Ascomycota</taxon>
        <taxon>Pezizomycotina</taxon>
        <taxon>Sordariomycetes</taxon>
        <taxon>Hypocreomycetidae</taxon>
        <taxon>Hypocreales</taxon>
        <taxon>Bionectriaceae</taxon>
        <taxon>Clonostachys</taxon>
    </lineage>
</organism>
<gene>
    <name evidence="2" type="ORF">CRHIZ90672A_00011997</name>
</gene>
<feature type="signal peptide" evidence="1">
    <location>
        <begin position="1"/>
        <end position="20"/>
    </location>
</feature>
<dbReference type="OrthoDB" id="2943660at2759"/>
<dbReference type="AlphaFoldDB" id="A0A9N9VEQ9"/>
<dbReference type="EMBL" id="CABFNQ020000700">
    <property type="protein sequence ID" value="CAH0024812.1"/>
    <property type="molecule type" value="Genomic_DNA"/>
</dbReference>